<dbReference type="EMBL" id="AGEL01000015">
    <property type="protein sequence ID" value="EHO15677.1"/>
    <property type="molecule type" value="Genomic_DNA"/>
</dbReference>
<dbReference type="InterPro" id="IPR002559">
    <property type="entry name" value="Transposase_11"/>
</dbReference>
<evidence type="ECO:0000259" key="1">
    <source>
        <dbReference type="Pfam" id="PF01609"/>
    </source>
</evidence>
<feature type="domain" description="Transposase IS4-like" evidence="1">
    <location>
        <begin position="18"/>
        <end position="129"/>
    </location>
</feature>
<accession>A0AA36Y3B0</accession>
<dbReference type="Proteomes" id="UP000018466">
    <property type="component" value="Unassembled WGS sequence"/>
</dbReference>
<name>A0AA36Y3B0_9FIRM</name>
<dbReference type="GO" id="GO:0004803">
    <property type="term" value="F:transposase activity"/>
    <property type="evidence" value="ECO:0007669"/>
    <property type="project" value="InterPro"/>
</dbReference>
<protein>
    <recommendedName>
        <fullName evidence="1">Transposase IS4-like domain-containing protein</fullName>
    </recommendedName>
</protein>
<gene>
    <name evidence="2" type="ORF">HMPREF9623_01998</name>
</gene>
<dbReference type="AlphaFoldDB" id="A0AA36Y3B0"/>
<keyword evidence="3" id="KW-1185">Reference proteome</keyword>
<dbReference type="GO" id="GO:0006313">
    <property type="term" value="P:DNA transposition"/>
    <property type="evidence" value="ECO:0007669"/>
    <property type="project" value="InterPro"/>
</dbReference>
<proteinExistence type="predicted"/>
<dbReference type="GO" id="GO:0003677">
    <property type="term" value="F:DNA binding"/>
    <property type="evidence" value="ECO:0007669"/>
    <property type="project" value="InterPro"/>
</dbReference>
<dbReference type="Pfam" id="PF01609">
    <property type="entry name" value="DDE_Tnp_1"/>
    <property type="match status" value="1"/>
</dbReference>
<reference evidence="2 3" key="1">
    <citation type="submission" date="2011-10" db="EMBL/GenBank/DDBJ databases">
        <title>The Genome Sequence of Lachnospiraceae bacterium ACC2.</title>
        <authorList>
            <consortium name="The Broad Institute Genome Sequencing Platform"/>
            <person name="Earl A."/>
            <person name="Ward D."/>
            <person name="Feldgarden M."/>
            <person name="Gevers D."/>
            <person name="Sizova M."/>
            <person name="Hazen A."/>
            <person name="Epstein S."/>
            <person name="Young S.K."/>
            <person name="Zeng Q."/>
            <person name="Gargeya S."/>
            <person name="Fitzgerald M."/>
            <person name="Haas B."/>
            <person name="Abouelleil A."/>
            <person name="Alvarado L."/>
            <person name="Arachchi H.M."/>
            <person name="Berlin A."/>
            <person name="Brown A."/>
            <person name="Chapman S.B."/>
            <person name="Chen Z."/>
            <person name="Dunbar C."/>
            <person name="Freedman E."/>
            <person name="Gearin G."/>
            <person name="Goldberg J."/>
            <person name="Griggs A."/>
            <person name="Gujja S."/>
            <person name="Heiman D."/>
            <person name="Howarth C."/>
            <person name="Larson L."/>
            <person name="Lui A."/>
            <person name="MacDonald P.J.P."/>
            <person name="Montmayeur A."/>
            <person name="Murphy C."/>
            <person name="Neiman D."/>
            <person name="Pearson M."/>
            <person name="Priest M."/>
            <person name="Roberts A."/>
            <person name="Saif S."/>
            <person name="Shea T."/>
            <person name="Shenoy N."/>
            <person name="Sisk P."/>
            <person name="Stolte C."/>
            <person name="Sykes S."/>
            <person name="Wortman J."/>
            <person name="Nusbaum C."/>
            <person name="Birren B."/>
        </authorList>
    </citation>
    <scope>NUCLEOTIDE SEQUENCE [LARGE SCALE GENOMIC DNA]</scope>
    <source>
        <strain evidence="2 3">ACC2</strain>
    </source>
</reference>
<comment type="caution">
    <text evidence="2">The sequence shown here is derived from an EMBL/GenBank/DDBJ whole genome shotgun (WGS) entry which is preliminary data.</text>
</comment>
<evidence type="ECO:0000313" key="2">
    <source>
        <dbReference type="EMBL" id="EHO15677.1"/>
    </source>
</evidence>
<organism evidence="2 3">
    <name type="scientific">Stomatobaculum longum</name>
    <dbReference type="NCBI Taxonomy" id="796942"/>
    <lineage>
        <taxon>Bacteria</taxon>
        <taxon>Bacillati</taxon>
        <taxon>Bacillota</taxon>
        <taxon>Clostridia</taxon>
        <taxon>Lachnospirales</taxon>
        <taxon>Lachnospiraceae</taxon>
        <taxon>Stomatobaculum</taxon>
    </lineage>
</organism>
<sequence length="148" mass="17266">MQFFRLQGKRRVEKEYWAYDSTSISSYSENLWQVKYGKNKDGEKLPQINLALIFGENSGLPFYYRKLAGNIPDVKTIRELLRELDVLGYEKIKLVMDRGYYSVDNINALYKEHRKFLCSTSAALKFAKDSIREIGAEKDRYEAEGELA</sequence>
<evidence type="ECO:0000313" key="3">
    <source>
        <dbReference type="Proteomes" id="UP000018466"/>
    </source>
</evidence>
<dbReference type="PANTHER" id="PTHR34614:SF2">
    <property type="entry name" value="TRANSPOSASE IS4-LIKE DOMAIN-CONTAINING PROTEIN"/>
    <property type="match status" value="1"/>
</dbReference>
<dbReference type="PANTHER" id="PTHR34614">
    <property type="match status" value="1"/>
</dbReference>